<feature type="transmembrane region" description="Helical" evidence="1">
    <location>
        <begin position="205"/>
        <end position="226"/>
    </location>
</feature>
<name>A0ABS8D191_9NEIS</name>
<feature type="transmembrane region" description="Helical" evidence="1">
    <location>
        <begin position="42"/>
        <end position="62"/>
    </location>
</feature>
<evidence type="ECO:0000313" key="4">
    <source>
        <dbReference type="Proteomes" id="UP001165395"/>
    </source>
</evidence>
<feature type="transmembrane region" description="Helical" evidence="1">
    <location>
        <begin position="68"/>
        <end position="90"/>
    </location>
</feature>
<comment type="caution">
    <text evidence="3">The sequence shown here is derived from an EMBL/GenBank/DDBJ whole genome shotgun (WGS) entry which is preliminary data.</text>
</comment>
<proteinExistence type="predicted"/>
<organism evidence="3 4">
    <name type="scientific">Leeia speluncae</name>
    <dbReference type="NCBI Taxonomy" id="2884804"/>
    <lineage>
        <taxon>Bacteria</taxon>
        <taxon>Pseudomonadati</taxon>
        <taxon>Pseudomonadota</taxon>
        <taxon>Betaproteobacteria</taxon>
        <taxon>Neisseriales</taxon>
        <taxon>Leeiaceae</taxon>
        <taxon>Leeia</taxon>
    </lineage>
</organism>
<feature type="domain" description="Fatty acid desaturase" evidence="2">
    <location>
        <begin position="67"/>
        <end position="338"/>
    </location>
</feature>
<gene>
    <name evidence="3" type="ORF">LIN78_00130</name>
</gene>
<sequence length="363" mass="41659">MSEHRSTRIIFPPRGVFFNTLKARVDAYFHEREIKQTGNAFLYFKTLFSYALLIGSYLTLVFGVESWWAGMLAAFGVVQGFVMVAFNVMHDGAHGSYSRKSWPNWLAGASMDFIGSSQMLWKQKHNMLHHTYTNIEGKDDDIAIGSLMRLSPEQPLKPWHRFQHWYAPVLYSLLTLYLAFYSDWQKIITNKIGDTPLQPRKGWEIPYFLFAKCAYVGYALVLPMLFHPVWKVLLFFVGIHLLFGLTLSLVFQLAHTVEGASFPTPAADSGKMENEWAVHQVKTTADFAPTNKLASFYMGGLNFQVEHHLFHKISHVHYPEIRRIVKETCEEFSVPYLCFPSVRSAIAAHFRFLKSMGKPALSQ</sequence>
<dbReference type="PANTHER" id="PTHR19353">
    <property type="entry name" value="FATTY ACID DESATURASE 2"/>
    <property type="match status" value="1"/>
</dbReference>
<evidence type="ECO:0000313" key="3">
    <source>
        <dbReference type="EMBL" id="MCB6181962.1"/>
    </source>
</evidence>
<keyword evidence="1" id="KW-1133">Transmembrane helix</keyword>
<accession>A0ABS8D191</accession>
<evidence type="ECO:0000256" key="1">
    <source>
        <dbReference type="SAM" id="Phobius"/>
    </source>
</evidence>
<dbReference type="EMBL" id="JAJBZT010000001">
    <property type="protein sequence ID" value="MCB6181962.1"/>
    <property type="molecule type" value="Genomic_DNA"/>
</dbReference>
<dbReference type="Pfam" id="PF00487">
    <property type="entry name" value="FA_desaturase"/>
    <property type="match status" value="1"/>
</dbReference>
<dbReference type="CDD" id="cd03506">
    <property type="entry name" value="Delta6-FADS-like"/>
    <property type="match status" value="1"/>
</dbReference>
<dbReference type="InterPro" id="IPR005804">
    <property type="entry name" value="FA_desaturase_dom"/>
</dbReference>
<keyword evidence="1" id="KW-0472">Membrane</keyword>
<keyword evidence="1" id="KW-0812">Transmembrane</keyword>
<evidence type="ECO:0000259" key="2">
    <source>
        <dbReference type="Pfam" id="PF00487"/>
    </source>
</evidence>
<reference evidence="3" key="1">
    <citation type="submission" date="2021-10" db="EMBL/GenBank/DDBJ databases">
        <title>The complete genome sequence of Leeia sp. TBRC 13508.</title>
        <authorList>
            <person name="Charoenyingcharoen P."/>
            <person name="Yukphan P."/>
        </authorList>
    </citation>
    <scope>NUCLEOTIDE SEQUENCE</scope>
    <source>
        <strain evidence="3">TBRC 13508</strain>
    </source>
</reference>
<feature type="transmembrane region" description="Helical" evidence="1">
    <location>
        <begin position="102"/>
        <end position="121"/>
    </location>
</feature>
<dbReference type="RefSeq" id="WP_227177309.1">
    <property type="nucleotide sequence ID" value="NZ_JAJBZT010000001.1"/>
</dbReference>
<keyword evidence="4" id="KW-1185">Reference proteome</keyword>
<dbReference type="PIRSF" id="PIRSF015921">
    <property type="entry name" value="FA_sphinglp_des"/>
    <property type="match status" value="1"/>
</dbReference>
<feature type="transmembrane region" description="Helical" evidence="1">
    <location>
        <begin position="232"/>
        <end position="251"/>
    </location>
</feature>
<dbReference type="PANTHER" id="PTHR19353:SF19">
    <property type="entry name" value="DELTA(5) FATTY ACID DESATURASE C-RELATED"/>
    <property type="match status" value="1"/>
</dbReference>
<protein>
    <submittedName>
        <fullName evidence="3">Acyl-CoA desaturase</fullName>
    </submittedName>
</protein>
<feature type="transmembrane region" description="Helical" evidence="1">
    <location>
        <begin position="165"/>
        <end position="184"/>
    </location>
</feature>
<dbReference type="InterPro" id="IPR012171">
    <property type="entry name" value="Fatty_acid_desaturase"/>
</dbReference>
<dbReference type="Proteomes" id="UP001165395">
    <property type="component" value="Unassembled WGS sequence"/>
</dbReference>